<keyword evidence="2" id="KW-1185">Reference proteome</keyword>
<dbReference type="KEGG" id="npz:ACX27_05105"/>
<name>A0A0M4T1Z3_9NOSO</name>
<dbReference type="EMBL" id="CP012036">
    <property type="protein sequence ID" value="ALF52366.1"/>
    <property type="molecule type" value="Genomic_DNA"/>
</dbReference>
<evidence type="ECO:0000313" key="2">
    <source>
        <dbReference type="Proteomes" id="UP000062645"/>
    </source>
</evidence>
<organism evidence="1 2">
    <name type="scientific">Nostoc piscinale CENA21</name>
    <dbReference type="NCBI Taxonomy" id="224013"/>
    <lineage>
        <taxon>Bacteria</taxon>
        <taxon>Bacillati</taxon>
        <taxon>Cyanobacteriota</taxon>
        <taxon>Cyanophyceae</taxon>
        <taxon>Nostocales</taxon>
        <taxon>Nostocaceae</taxon>
        <taxon>Nostoc</taxon>
    </lineage>
</organism>
<dbReference type="OrthoDB" id="3723110at2"/>
<gene>
    <name evidence="1" type="ORF">ACX27_05105</name>
</gene>
<protein>
    <submittedName>
        <fullName evidence="1">Uncharacterized protein</fullName>
    </submittedName>
</protein>
<reference evidence="2" key="1">
    <citation type="submission" date="2015-07" db="EMBL/GenBank/DDBJ databases">
        <title>Genome Of Nitrogen-Fixing Cyanobacterium Nostoc piscinale CENA21 From Solimoes/Amazon River Floodplain Sediments And Comparative Genomics To Uncover Biosynthetic Natural Products Potential.</title>
        <authorList>
            <person name="Leao T.F."/>
            <person name="Leao P.N."/>
            <person name="Guimaraes P.I."/>
            <person name="de Melo A.G.C."/>
            <person name="Ramos R.T.J."/>
            <person name="Silva A."/>
            <person name="Fiore M.F."/>
            <person name="Schneider M.P.C."/>
        </authorList>
    </citation>
    <scope>NUCLEOTIDE SEQUENCE [LARGE SCALE GENOMIC DNA]</scope>
    <source>
        <strain evidence="2">CENA21</strain>
    </source>
</reference>
<accession>A0A0M4T1Z3</accession>
<sequence>MKSNIKLFPIINSASQFPRGVALTLALTSLLSFGQGFAGNYLAEAAPLGESVQLSQRLPDHFRNRTNRLPRAIANTIIRDAARRARVSTNQVRITQATRKTFGNPCIFNFGEVCTREYNPIQGWEVIVSVDGQSWTYHSNESGSQIVLDPNSTDSNSDNSYQLPRAITNNILQDASRRSGVSINNLRITQATRKTFGNSCEFNFGEVCTREYNPIEGWEVIVRVQGQSWTYHVDESGSRIVLDPQIDDSNSDNSYQLPRAIANNILRDAARRSGEDVNDLRITQATRKTFSNRCVFNFGEVCTEEYNPIEGWEVIVQVRRQSWTYHSNESGSQIVLDPDITNSGSDNNDNSYQLPRAIADRILRDAARRSGEDVNDVRITQATRKTFSNRCVFNFGEVCTQQFDPIEGWEVIVRVRRQSWTYHVDETGSRIVLDPDITR</sequence>
<reference evidence="1 2" key="2">
    <citation type="journal article" date="2016" name="Genome Announc.">
        <title>Draft Genome Sequence of the N2-Fixing Cyanobacterium Nostoc piscinale CENA21, Isolated from the Brazilian Amazon Floodplain.</title>
        <authorList>
            <person name="Leao T."/>
            <person name="Guimaraes P.I."/>
            <person name="de Melo A.G."/>
            <person name="Ramos R.T."/>
            <person name="Leao P.N."/>
            <person name="Silva A."/>
            <person name="Fiore M.F."/>
            <person name="Schneider M.P."/>
        </authorList>
    </citation>
    <scope>NUCLEOTIDE SEQUENCE [LARGE SCALE GENOMIC DNA]</scope>
    <source>
        <strain evidence="1 2">CENA21</strain>
    </source>
</reference>
<dbReference type="PATRIC" id="fig|224013.5.peg.1233"/>
<dbReference type="AlphaFoldDB" id="A0A0M4T1Z3"/>
<dbReference type="RefSeq" id="WP_062289287.1">
    <property type="nucleotide sequence ID" value="NZ_CP012036.1"/>
</dbReference>
<proteinExistence type="predicted"/>
<dbReference type="STRING" id="224013.ACX27_05105"/>
<evidence type="ECO:0000313" key="1">
    <source>
        <dbReference type="EMBL" id="ALF52366.1"/>
    </source>
</evidence>
<dbReference type="Proteomes" id="UP000062645">
    <property type="component" value="Chromosome"/>
</dbReference>